<feature type="non-terminal residue" evidence="2">
    <location>
        <position position="1"/>
    </location>
</feature>
<gene>
    <name evidence="2" type="ORF">SK128_022718</name>
</gene>
<proteinExistence type="predicted"/>
<name>A0AAN8X7B4_HALRR</name>
<evidence type="ECO:0000256" key="1">
    <source>
        <dbReference type="SAM" id="MobiDB-lite"/>
    </source>
</evidence>
<keyword evidence="3" id="KW-1185">Reference proteome</keyword>
<protein>
    <submittedName>
        <fullName evidence="2">Uncharacterized protein</fullName>
    </submittedName>
</protein>
<dbReference type="AlphaFoldDB" id="A0AAN8X7B4"/>
<dbReference type="Proteomes" id="UP001381693">
    <property type="component" value="Unassembled WGS sequence"/>
</dbReference>
<reference evidence="2 3" key="1">
    <citation type="submission" date="2023-11" db="EMBL/GenBank/DDBJ databases">
        <title>Halocaridina rubra genome assembly.</title>
        <authorList>
            <person name="Smith C."/>
        </authorList>
    </citation>
    <scope>NUCLEOTIDE SEQUENCE [LARGE SCALE GENOMIC DNA]</scope>
    <source>
        <strain evidence="2">EP-1</strain>
        <tissue evidence="2">Whole</tissue>
    </source>
</reference>
<sequence>NKRFWQRGKHYEPHLVARMQNLNRLETRTYPQSHEGGWFAVYAVEPAEEKLARYFDLRNLYDTPNIGPARLEPGTDPKAMEGSSLLYEHASD</sequence>
<dbReference type="EMBL" id="JAXCGZ010008557">
    <property type="protein sequence ID" value="KAK7077561.1"/>
    <property type="molecule type" value="Genomic_DNA"/>
</dbReference>
<evidence type="ECO:0000313" key="2">
    <source>
        <dbReference type="EMBL" id="KAK7077561.1"/>
    </source>
</evidence>
<organism evidence="2 3">
    <name type="scientific">Halocaridina rubra</name>
    <name type="common">Hawaiian red shrimp</name>
    <dbReference type="NCBI Taxonomy" id="373956"/>
    <lineage>
        <taxon>Eukaryota</taxon>
        <taxon>Metazoa</taxon>
        <taxon>Ecdysozoa</taxon>
        <taxon>Arthropoda</taxon>
        <taxon>Crustacea</taxon>
        <taxon>Multicrustacea</taxon>
        <taxon>Malacostraca</taxon>
        <taxon>Eumalacostraca</taxon>
        <taxon>Eucarida</taxon>
        <taxon>Decapoda</taxon>
        <taxon>Pleocyemata</taxon>
        <taxon>Caridea</taxon>
        <taxon>Atyoidea</taxon>
        <taxon>Atyidae</taxon>
        <taxon>Halocaridina</taxon>
    </lineage>
</organism>
<evidence type="ECO:0000313" key="3">
    <source>
        <dbReference type="Proteomes" id="UP001381693"/>
    </source>
</evidence>
<accession>A0AAN8X7B4</accession>
<feature type="region of interest" description="Disordered" evidence="1">
    <location>
        <begin position="66"/>
        <end position="92"/>
    </location>
</feature>
<comment type="caution">
    <text evidence="2">The sequence shown here is derived from an EMBL/GenBank/DDBJ whole genome shotgun (WGS) entry which is preliminary data.</text>
</comment>